<evidence type="ECO:0000313" key="2">
    <source>
        <dbReference type="EMBL" id="AMU88240.1"/>
    </source>
</evidence>
<evidence type="ECO:0000256" key="1">
    <source>
        <dbReference type="SAM" id="MobiDB-lite"/>
    </source>
</evidence>
<gene>
    <name evidence="2" type="ORF">ATM17_04165</name>
</gene>
<dbReference type="AlphaFoldDB" id="A0AAC8YXT5"/>
<dbReference type="KEGG" id="smaz:LH19_04210"/>
<protein>
    <submittedName>
        <fullName evidence="2">Uncharacterized protein</fullName>
    </submittedName>
</protein>
<keyword evidence="3" id="KW-1185">Reference proteome</keyword>
<reference evidence="3" key="1">
    <citation type="submission" date="2015-11" db="EMBL/GenBank/DDBJ databases">
        <title>Complete genome sequence of a polyethylene-glycol degrader Sphingopyxis macrogoltabida 203N (NBRC 111659).</title>
        <authorList>
            <person name="Yoshiyuki O."/>
            <person name="Shouta N."/>
            <person name="Nagata Y."/>
            <person name="Numata M."/>
            <person name="Tsuchikane K."/>
            <person name="Hosoyama A."/>
            <person name="Yamazoe A."/>
            <person name="Tsuda M."/>
            <person name="Fujita N."/>
            <person name="Kawai F."/>
        </authorList>
    </citation>
    <scope>NUCLEOTIDE SEQUENCE [LARGE SCALE GENOMIC DNA]</scope>
    <source>
        <strain evidence="3">203N</strain>
    </source>
</reference>
<feature type="compositionally biased region" description="Polar residues" evidence="1">
    <location>
        <begin position="620"/>
        <end position="631"/>
    </location>
</feature>
<name>A0AAC8YXT5_SPHMC</name>
<evidence type="ECO:0000313" key="3">
    <source>
        <dbReference type="Proteomes" id="UP000076088"/>
    </source>
</evidence>
<reference evidence="2 3" key="2">
    <citation type="journal article" date="2016" name="Genome Announc.">
        <title>Complete Genome Sequence of Sphingopyxis macrogoltabida Strain 203N (NBRC 111659), a Polyethylene Glycol Degrader.</title>
        <authorList>
            <person name="Ohtsubo Y."/>
            <person name="Nonoyama S."/>
            <person name="Nagata Y."/>
            <person name="Numata M."/>
            <person name="Tsuchikane K."/>
            <person name="Hosoyama A."/>
            <person name="Yamazoe A."/>
            <person name="Tsuda M."/>
            <person name="Fujita N."/>
            <person name="Kawai F."/>
        </authorList>
    </citation>
    <scope>NUCLEOTIDE SEQUENCE [LARGE SCALE GENOMIC DNA]</scope>
    <source>
        <strain evidence="2 3">203N</strain>
    </source>
</reference>
<proteinExistence type="predicted"/>
<feature type="region of interest" description="Disordered" evidence="1">
    <location>
        <begin position="500"/>
        <end position="530"/>
    </location>
</feature>
<organism evidence="2 3">
    <name type="scientific">Sphingopyxis macrogoltabida</name>
    <name type="common">Sphingomonas macrogoltabidus</name>
    <dbReference type="NCBI Taxonomy" id="33050"/>
    <lineage>
        <taxon>Bacteria</taxon>
        <taxon>Pseudomonadati</taxon>
        <taxon>Pseudomonadota</taxon>
        <taxon>Alphaproteobacteria</taxon>
        <taxon>Sphingomonadales</taxon>
        <taxon>Sphingomonadaceae</taxon>
        <taxon>Sphingopyxis</taxon>
    </lineage>
</organism>
<dbReference type="Proteomes" id="UP000076088">
    <property type="component" value="Chromosome"/>
</dbReference>
<accession>A0AAC8YXT5</accession>
<feature type="compositionally biased region" description="Polar residues" evidence="1">
    <location>
        <begin position="501"/>
        <end position="518"/>
    </location>
</feature>
<feature type="region of interest" description="Disordered" evidence="1">
    <location>
        <begin position="610"/>
        <end position="638"/>
    </location>
</feature>
<sequence>MARQALFTPRDRLSAELAYLLGMRPSDARKALSFQSSTEFEQAAKNADGIAQANLLAEAASLATSKEGAREIVDQLLAAHEEIDEGDLHRTVEEERSVSGFGTVSRADLGSELKTITEQHAETAIAAFKRFDAPAAEVLRIIEVRCAANTLRQDRLAIALLAQYERSVSTTLENETSAISSLLDEYVEDLSGRGAFPEIERRLIDWDKVAQPLQRADEHLGADEAHSQRLYKVIRRAVLTLANERERPSDALRLSELAQNLFAELPTAAAQLATDVEALVSLEQDHRVASILMPLAAAVDAAEGNLSRTSATLARSGFTVNSPDPIGTIRRLYGEIVDNQREQNVIAGAVRIVRSLSIALHNEQEDCDGATIILDYLFLVVDRLPKELGAALRRDRNTLERTTASVRLAEALKSGRLKDAKLHCAILTESDDPEERARFIQIQRQIDEKISSARTSSFVTWGIIGLIAVVAIYSNSGSKADSAADEAAYASSEDAFVDEAAQTTDEQSSYPSEATATSDDGVETPPAPYSTASLSISELRYCLKQTERLEAARTAVSSYPQQNRFNSEVSDFNSRCGRFNYDQRDKSVVDGEIAVELDRLRQEGIELVGRAPSPTPITPPAQSFTPSNPGTPTFGDAVDALEESGADGQ</sequence>
<dbReference type="EMBL" id="CP013344">
    <property type="protein sequence ID" value="AMU88240.1"/>
    <property type="molecule type" value="Genomic_DNA"/>
</dbReference>